<comment type="caution">
    <text evidence="4">The sequence shown here is derived from an EMBL/GenBank/DDBJ whole genome shotgun (WGS) entry which is preliminary data.</text>
</comment>
<organism evidence="4 5">
    <name type="scientific">Xylaria hypoxylon</name>
    <dbReference type="NCBI Taxonomy" id="37992"/>
    <lineage>
        <taxon>Eukaryota</taxon>
        <taxon>Fungi</taxon>
        <taxon>Dikarya</taxon>
        <taxon>Ascomycota</taxon>
        <taxon>Pezizomycotina</taxon>
        <taxon>Sordariomycetes</taxon>
        <taxon>Xylariomycetidae</taxon>
        <taxon>Xylariales</taxon>
        <taxon>Xylariaceae</taxon>
        <taxon>Xylaria</taxon>
    </lineage>
</organism>
<dbReference type="EMBL" id="SKBN01000254">
    <property type="protein sequence ID" value="TGJ79905.1"/>
    <property type="molecule type" value="Genomic_DNA"/>
</dbReference>
<evidence type="ECO:0000256" key="2">
    <source>
        <dbReference type="ARBA" id="ARBA00023002"/>
    </source>
</evidence>
<keyword evidence="3" id="KW-0732">Signal</keyword>
<evidence type="ECO:0000313" key="4">
    <source>
        <dbReference type="EMBL" id="TGJ79905.1"/>
    </source>
</evidence>
<sequence>MPVALIIGVGAAVGSASAEAFAAAGYKVAVASRTQRLDSSKFPFFEFDAAEPTHVAALFEKVHKEVGIPDVVIYNAYATSPIGRTEVLDIDNAEGFQKRLNVNAVSPTIAANEAVKGFLELESQGKLGSGGATYIFTGNVLNEKPLPGFFTLGIGKVTTAYAVEYLATQGYKEKPFSFYYVDERESEGRPMYNGVNGDAHAKVFLELAQNSKQGPWQYTFSKENGYTLFAKNLE</sequence>
<dbReference type="OrthoDB" id="5336600at2759"/>
<dbReference type="Pfam" id="PF13561">
    <property type="entry name" value="adh_short_C2"/>
    <property type="match status" value="1"/>
</dbReference>
<name>A0A4Z0YKX2_9PEZI</name>
<comment type="similarity">
    <text evidence="1">Belongs to the short-chain dehydrogenases/reductases (SDR) family.</text>
</comment>
<proteinExistence type="inferred from homology"/>
<dbReference type="Gene3D" id="3.40.50.720">
    <property type="entry name" value="NAD(P)-binding Rossmann-like Domain"/>
    <property type="match status" value="1"/>
</dbReference>
<feature type="chain" id="PRO_5021320159" evidence="3">
    <location>
        <begin position="19"/>
        <end position="234"/>
    </location>
</feature>
<reference evidence="4 5" key="1">
    <citation type="submission" date="2019-03" db="EMBL/GenBank/DDBJ databases">
        <title>Draft genome sequence of Xylaria hypoxylon DSM 108379, a ubiquitous saprotrophic-parasitic fungi on hardwood.</title>
        <authorList>
            <person name="Buettner E."/>
            <person name="Leonhardt S."/>
            <person name="Gebauer A.M."/>
            <person name="Liers C."/>
            <person name="Hofrichter M."/>
            <person name="Kellner H."/>
        </authorList>
    </citation>
    <scope>NUCLEOTIDE SEQUENCE [LARGE SCALE GENOMIC DNA]</scope>
    <source>
        <strain evidence="4 5">DSM 108379</strain>
    </source>
</reference>
<dbReference type="STRING" id="37992.A0A4Z0YKX2"/>
<evidence type="ECO:0000256" key="3">
    <source>
        <dbReference type="SAM" id="SignalP"/>
    </source>
</evidence>
<dbReference type="PANTHER" id="PTHR43669">
    <property type="entry name" value="5-KETO-D-GLUCONATE 5-REDUCTASE"/>
    <property type="match status" value="1"/>
</dbReference>
<dbReference type="SUPFAM" id="SSF51735">
    <property type="entry name" value="NAD(P)-binding Rossmann-fold domains"/>
    <property type="match status" value="1"/>
</dbReference>
<dbReference type="PANTHER" id="PTHR43669:SF4">
    <property type="entry name" value="SHORT-CHAIN DEHYDROGENASE"/>
    <property type="match status" value="1"/>
</dbReference>
<feature type="signal peptide" evidence="3">
    <location>
        <begin position="1"/>
        <end position="18"/>
    </location>
</feature>
<dbReference type="GO" id="GO:0016491">
    <property type="term" value="F:oxidoreductase activity"/>
    <property type="evidence" value="ECO:0007669"/>
    <property type="project" value="UniProtKB-KW"/>
</dbReference>
<keyword evidence="2" id="KW-0560">Oxidoreductase</keyword>
<dbReference type="InterPro" id="IPR002347">
    <property type="entry name" value="SDR_fam"/>
</dbReference>
<protein>
    <submittedName>
        <fullName evidence="4">Uncharacterized protein</fullName>
    </submittedName>
</protein>
<evidence type="ECO:0000313" key="5">
    <source>
        <dbReference type="Proteomes" id="UP000297716"/>
    </source>
</evidence>
<dbReference type="InterPro" id="IPR036291">
    <property type="entry name" value="NAD(P)-bd_dom_sf"/>
</dbReference>
<dbReference type="Proteomes" id="UP000297716">
    <property type="component" value="Unassembled WGS sequence"/>
</dbReference>
<accession>A0A4Z0YKX2</accession>
<keyword evidence="5" id="KW-1185">Reference proteome</keyword>
<gene>
    <name evidence="4" type="ORF">E0Z10_g8851</name>
</gene>
<dbReference type="AlphaFoldDB" id="A0A4Z0YKX2"/>
<evidence type="ECO:0000256" key="1">
    <source>
        <dbReference type="ARBA" id="ARBA00006484"/>
    </source>
</evidence>